<dbReference type="GO" id="GO:0032259">
    <property type="term" value="P:methylation"/>
    <property type="evidence" value="ECO:0007669"/>
    <property type="project" value="UniProtKB-KW"/>
</dbReference>
<dbReference type="EMBL" id="KL648733">
    <property type="protein sequence ID" value="KEY64589.1"/>
    <property type="molecule type" value="Genomic_DNA"/>
</dbReference>
<dbReference type="InterPro" id="IPR049552">
    <property type="entry name" value="PKS_DH_N"/>
</dbReference>
<feature type="compositionally biased region" description="Polar residues" evidence="8">
    <location>
        <begin position="1722"/>
        <end position="1752"/>
    </location>
</feature>
<dbReference type="InterPro" id="IPR036736">
    <property type="entry name" value="ACP-like_sf"/>
</dbReference>
<feature type="domain" description="Ketosynthase family 3 (KS3)" evidence="10">
    <location>
        <begin position="366"/>
        <end position="804"/>
    </location>
</feature>
<evidence type="ECO:0000259" key="11">
    <source>
        <dbReference type="PROSITE" id="PS52019"/>
    </source>
</evidence>
<evidence type="ECO:0000259" key="10">
    <source>
        <dbReference type="PROSITE" id="PS52004"/>
    </source>
</evidence>
<dbReference type="InterPro" id="IPR006162">
    <property type="entry name" value="Ppantetheine_attach_site"/>
</dbReference>
<dbReference type="InterPro" id="IPR016039">
    <property type="entry name" value="Thiolase-like"/>
</dbReference>
<dbReference type="Pfam" id="PF02801">
    <property type="entry name" value="Ketoacyl-synt_C"/>
    <property type="match status" value="2"/>
</dbReference>
<dbReference type="HOGENOM" id="CLU_000022_6_3_1"/>
<dbReference type="Pfam" id="PF22621">
    <property type="entry name" value="CurL-like_PKS_C"/>
    <property type="match status" value="1"/>
</dbReference>
<comment type="pathway">
    <text evidence="1">Secondary metabolite biosynthesis; terpenoid biosynthesis.</text>
</comment>
<keyword evidence="13" id="KW-1185">Reference proteome</keyword>
<dbReference type="SMART" id="SM00825">
    <property type="entry name" value="PKS_KS"/>
    <property type="match status" value="1"/>
</dbReference>
<gene>
    <name evidence="12" type="ORF">S7711_03648</name>
</gene>
<keyword evidence="6" id="KW-0511">Multifunctional enzyme</keyword>
<dbReference type="InterPro" id="IPR029058">
    <property type="entry name" value="AB_hydrolase_fold"/>
</dbReference>
<feature type="region of interest" description="Disordered" evidence="8">
    <location>
        <begin position="1722"/>
        <end position="1760"/>
    </location>
</feature>
<dbReference type="SUPFAM" id="SSF52151">
    <property type="entry name" value="FabD/lysophospholipase-like"/>
    <property type="match status" value="1"/>
</dbReference>
<dbReference type="Pfam" id="PF00109">
    <property type="entry name" value="ketoacyl-synt"/>
    <property type="match status" value="1"/>
</dbReference>
<dbReference type="InterPro" id="IPR042104">
    <property type="entry name" value="PKS_dehydratase_sf"/>
</dbReference>
<dbReference type="InterPro" id="IPR032088">
    <property type="entry name" value="SAT"/>
</dbReference>
<dbReference type="OrthoDB" id="329835at2759"/>
<dbReference type="SUPFAM" id="SSF47336">
    <property type="entry name" value="ACP-like"/>
    <property type="match status" value="1"/>
</dbReference>
<protein>
    <submittedName>
        <fullName evidence="12">Uncharacterized protein</fullName>
    </submittedName>
</protein>
<dbReference type="Pfam" id="PF07859">
    <property type="entry name" value="Abhydrolase_3"/>
    <property type="match status" value="1"/>
</dbReference>
<feature type="active site" description="Proton acceptor; for dehydratase activity" evidence="7">
    <location>
        <position position="1294"/>
    </location>
</feature>
<dbReference type="Pfam" id="PF00698">
    <property type="entry name" value="Acyl_transf_1"/>
    <property type="match status" value="1"/>
</dbReference>
<dbReference type="Gene3D" id="3.40.47.10">
    <property type="match status" value="1"/>
</dbReference>
<dbReference type="InterPro" id="IPR029063">
    <property type="entry name" value="SAM-dependent_MTases_sf"/>
</dbReference>
<evidence type="ECO:0000313" key="13">
    <source>
        <dbReference type="Proteomes" id="UP000028045"/>
    </source>
</evidence>
<dbReference type="Proteomes" id="UP000028045">
    <property type="component" value="Unassembled WGS sequence"/>
</dbReference>
<feature type="region of interest" description="C-terminal hotdog fold" evidence="7">
    <location>
        <begin position="1415"/>
        <end position="1570"/>
    </location>
</feature>
<dbReference type="InterPro" id="IPR016035">
    <property type="entry name" value="Acyl_Trfase/lysoPLipase"/>
</dbReference>
<dbReference type="GO" id="GO:0004315">
    <property type="term" value="F:3-oxoacyl-[acyl-carrier-protein] synthase activity"/>
    <property type="evidence" value="ECO:0007669"/>
    <property type="project" value="InterPro"/>
</dbReference>
<evidence type="ECO:0000256" key="6">
    <source>
        <dbReference type="ARBA" id="ARBA00023268"/>
    </source>
</evidence>
<evidence type="ECO:0000256" key="1">
    <source>
        <dbReference type="ARBA" id="ARBA00004721"/>
    </source>
</evidence>
<organism evidence="12 13">
    <name type="scientific">Stachybotrys chartarum (strain CBS 109288 / IBT 7711)</name>
    <name type="common">Toxic black mold</name>
    <name type="synonym">Stilbospora chartarum</name>
    <dbReference type="NCBI Taxonomy" id="1280523"/>
    <lineage>
        <taxon>Eukaryota</taxon>
        <taxon>Fungi</taxon>
        <taxon>Dikarya</taxon>
        <taxon>Ascomycota</taxon>
        <taxon>Pezizomycotina</taxon>
        <taxon>Sordariomycetes</taxon>
        <taxon>Hypocreomycetidae</taxon>
        <taxon>Hypocreales</taxon>
        <taxon>Stachybotryaceae</taxon>
        <taxon>Stachybotrys</taxon>
    </lineage>
</organism>
<dbReference type="Gene3D" id="3.40.50.150">
    <property type="entry name" value="Vaccinia Virus protein VP39"/>
    <property type="match status" value="1"/>
</dbReference>
<dbReference type="InterPro" id="IPR020807">
    <property type="entry name" value="PKS_DH"/>
</dbReference>
<name>A0A084AH10_STACB</name>
<dbReference type="SMART" id="SM00827">
    <property type="entry name" value="PKS_AT"/>
    <property type="match status" value="1"/>
</dbReference>
<dbReference type="GO" id="GO:0016787">
    <property type="term" value="F:hydrolase activity"/>
    <property type="evidence" value="ECO:0007669"/>
    <property type="project" value="InterPro"/>
</dbReference>
<dbReference type="SUPFAM" id="SSF53474">
    <property type="entry name" value="alpha/beta-Hydrolases"/>
    <property type="match status" value="1"/>
</dbReference>
<dbReference type="Pfam" id="PF08242">
    <property type="entry name" value="Methyltransf_12"/>
    <property type="match status" value="1"/>
</dbReference>
<dbReference type="Pfam" id="PF21089">
    <property type="entry name" value="PKS_DH_N"/>
    <property type="match status" value="1"/>
</dbReference>
<dbReference type="PROSITE" id="PS00012">
    <property type="entry name" value="PHOSPHOPANTETHEINE"/>
    <property type="match status" value="1"/>
</dbReference>
<dbReference type="Pfam" id="PF16073">
    <property type="entry name" value="SAT"/>
    <property type="match status" value="1"/>
</dbReference>
<dbReference type="CDD" id="cd02440">
    <property type="entry name" value="AdoMet_MTases"/>
    <property type="match status" value="1"/>
</dbReference>
<proteinExistence type="predicted"/>
<dbReference type="PANTHER" id="PTHR43775">
    <property type="entry name" value="FATTY ACID SYNTHASE"/>
    <property type="match status" value="1"/>
</dbReference>
<evidence type="ECO:0000259" key="9">
    <source>
        <dbReference type="PROSITE" id="PS50075"/>
    </source>
</evidence>
<dbReference type="PROSITE" id="PS00606">
    <property type="entry name" value="KS3_1"/>
    <property type="match status" value="1"/>
</dbReference>
<dbReference type="InterPro" id="IPR014043">
    <property type="entry name" value="Acyl_transferase_dom"/>
</dbReference>
<dbReference type="Gene3D" id="3.30.70.3290">
    <property type="match status" value="1"/>
</dbReference>
<evidence type="ECO:0000256" key="7">
    <source>
        <dbReference type="PROSITE-ProRule" id="PRU01363"/>
    </source>
</evidence>
<dbReference type="CDD" id="cd00833">
    <property type="entry name" value="PKS"/>
    <property type="match status" value="1"/>
</dbReference>
<dbReference type="Gene3D" id="3.40.50.1820">
    <property type="entry name" value="alpha/beta hydrolase"/>
    <property type="match status" value="1"/>
</dbReference>
<dbReference type="InterPro" id="IPR049900">
    <property type="entry name" value="PKS_mFAS_DH"/>
</dbReference>
<dbReference type="InterPro" id="IPR041068">
    <property type="entry name" value="HTH_51"/>
</dbReference>
<evidence type="ECO:0000256" key="8">
    <source>
        <dbReference type="SAM" id="MobiDB-lite"/>
    </source>
</evidence>
<feature type="domain" description="PKS/mFAS DH" evidence="11">
    <location>
        <begin position="1261"/>
        <end position="1570"/>
    </location>
</feature>
<feature type="region of interest" description="N-terminal hotdog fold" evidence="7">
    <location>
        <begin position="1261"/>
        <end position="1394"/>
    </location>
</feature>
<dbReference type="InterPro" id="IPR009081">
    <property type="entry name" value="PP-bd_ACP"/>
</dbReference>
<dbReference type="PROSITE" id="PS52019">
    <property type="entry name" value="PKS_MFAS_DH"/>
    <property type="match status" value="1"/>
</dbReference>
<feature type="active site" description="Proton donor; for dehydratase activity" evidence="7">
    <location>
        <position position="1478"/>
    </location>
</feature>
<keyword evidence="3" id="KW-0597">Phosphoprotein</keyword>
<reference evidence="12 13" key="1">
    <citation type="journal article" date="2014" name="BMC Genomics">
        <title>Comparative genome sequencing reveals chemotype-specific gene clusters in the toxigenic black mold Stachybotrys.</title>
        <authorList>
            <person name="Semeiks J."/>
            <person name="Borek D."/>
            <person name="Otwinowski Z."/>
            <person name="Grishin N.V."/>
        </authorList>
    </citation>
    <scope>NUCLEOTIDE SEQUENCE [LARGE SCALE GENOMIC DNA]</scope>
    <source>
        <strain evidence="13">CBS 109288 / IBT 7711</strain>
    </source>
</reference>
<dbReference type="InterPro" id="IPR020841">
    <property type="entry name" value="PKS_Beta-ketoAc_synthase_dom"/>
</dbReference>
<dbReference type="InterPro" id="IPR013094">
    <property type="entry name" value="AB_hydrolase_3"/>
</dbReference>
<dbReference type="SUPFAM" id="SSF53335">
    <property type="entry name" value="S-adenosyl-L-methionine-dependent methyltransferases"/>
    <property type="match status" value="1"/>
</dbReference>
<evidence type="ECO:0000256" key="5">
    <source>
        <dbReference type="ARBA" id="ARBA00022679"/>
    </source>
</evidence>
<dbReference type="GO" id="GO:0006633">
    <property type="term" value="P:fatty acid biosynthetic process"/>
    <property type="evidence" value="ECO:0007669"/>
    <property type="project" value="InterPro"/>
</dbReference>
<accession>A0A084AH10</accession>
<keyword evidence="2" id="KW-0596">Phosphopantetheine</keyword>
<dbReference type="InterPro" id="IPR014031">
    <property type="entry name" value="Ketoacyl_synth_C"/>
</dbReference>
<dbReference type="GO" id="GO:0044550">
    <property type="term" value="P:secondary metabolite biosynthetic process"/>
    <property type="evidence" value="ECO:0007669"/>
    <property type="project" value="TreeGrafter"/>
</dbReference>
<dbReference type="InterPro" id="IPR014030">
    <property type="entry name" value="Ketoacyl_synth_N"/>
</dbReference>
<dbReference type="InterPro" id="IPR001227">
    <property type="entry name" value="Ac_transferase_dom_sf"/>
</dbReference>
<dbReference type="Gene3D" id="1.10.1200.10">
    <property type="entry name" value="ACP-like"/>
    <property type="match status" value="1"/>
</dbReference>
<dbReference type="Pfam" id="PF00550">
    <property type="entry name" value="PP-binding"/>
    <property type="match status" value="1"/>
</dbReference>
<dbReference type="PROSITE" id="PS50075">
    <property type="entry name" value="CARRIER"/>
    <property type="match status" value="1"/>
</dbReference>
<evidence type="ECO:0000256" key="4">
    <source>
        <dbReference type="ARBA" id="ARBA00022603"/>
    </source>
</evidence>
<dbReference type="GO" id="GO:0004312">
    <property type="term" value="F:fatty acid synthase activity"/>
    <property type="evidence" value="ECO:0007669"/>
    <property type="project" value="TreeGrafter"/>
</dbReference>
<dbReference type="InterPro" id="IPR049551">
    <property type="entry name" value="PKS_DH_C"/>
</dbReference>
<dbReference type="SUPFAM" id="SSF53901">
    <property type="entry name" value="Thiolase-like"/>
    <property type="match status" value="1"/>
</dbReference>
<sequence>MASVSTKPPNRLQGLRLALFGPQVTNCGKEIPQDVLAAFQQDHRLSFVRRTIDELPSFCGSLQHTPLLGTPSVLKKLKELQAFVSGTICCDHQNFTNTHLAPLTVILQTVHLIRSQPASSDKEWKFPDFEEAHGFCIGFLSAAALASAHKWSDFEKYISNAIRLAACIGAVVDAEDELHAPQEKATAISMRWKTAADRAFLDACIESTPGAYISCVTDETAFTVTLPLGSVGSFLERTRENKIMGTSIGLNGCYHDSRHNAVASVIKSLCAENEHLRLPSAEELRLPLRATNDGNIIEGGALHDAAIDLILCKRAHWFQTVKLAMGSVPVDEIVFRAHGGACIPRSLSRKPHHTNLSFDEDKQAGWDEIAVVGMACRFPKAENLDEFWQLLEGGKTALGEVPMDRFDPGSIGREPRLQTFYGNFLDRPDTFDHRFFGISGREAKSMDPQQRLALQVAYEALESSGYFRHPTASRNVDVGCYLGVGAVDYEDNVASSNATAFSATVTLRAFISGRISHFFGWSGPSITLDTACSSSAVAIHTACKALLGGECSMALAGGVNVMTSPTLHQNLAAASFLNPKGSSRAFDASAGGYCRGEGAGIIILKPLSEAVADGDRVLGVIAASAINQNSNVSSITVPDSGSQSTLYSRVLHAGKMAPEEVTYVEAHGTGKHITEASNDPDLGGLMTSIPGTLVGDPIEYESVRRALTGPSRDQELFIGSVKDNIGHTEAASGAAGVIKSLLMMQHGAVPKQANFVSLHPQIKTYREDRITVPTTTQDWRPRRKVALVNNYGASGSNAAFLLREYPGYQQMKSDLDYRANIYPLVVSAKTPSHLTAYVRALETYLVGKVGKLGDVALKLSRAQNSSFDHRIAVTATSIEEAMDKLAVAASGATTITDERPVVLCFGGQTGQRVMVCKDLYENSDVFKGHLDDCDAACGSLGLPSIFPDIFEGTDTEDIVTLHCMLLASQVASAKTWIHCGLQVDTLIGHSFGQLAALCVAGSISLEDSFTLISGRARLIRDTWGLEGGAMLSVECSRTEIESIVTKVKTHEGLRVDIACYNGPRSFVLAGDTPSIERAAEECAALKTSRLGNTHAYHSYLSDGILGELAAVARSIDIRPPSIPIETCTAGGNWSSFTTEQIVQHTRQPVYFDDAVQRIASRLPSAVWLEAGSASPIIPMARRAITRFDRTDIFLPIDLGGAQAVECLAKTARELWKAGSAAQYWPFQGVSAYRYQDVNIPPYQFDKTSHWLPLKTAIPTKSGLVTLQHDGGTAGSSVFSVDTSNQTFQLAVRGHAVAGHSLCPASMYIELATRCAAELSGDRITASEIAHVEGLSISAPLGLGTDSVSCELSPRNLARRSWTFTVTSRRLMKDNKGDAETEHARGNISWVPAHNAEAERRMKWLQRFGINRSRGLPSSTGLSGLMVYTVFSSIVEYADYYRRVQSVSALGNEAVGQVICPVNMPPGLEVGQCDPISIDSFLQVAGIHTNCLCPRGAGEVLVCTALEEVIFSAAFKANRGNAGAWTVYTRSDAINKSSMVNDILVCDAQSGDLIMVILGAVFHSVAFKSLARTLSSLNRAISLDPAPLPVSIISTAAQNGDNDAILDSGYGTGTPSTSEHHHEKQSILCDEIPGTNLTETQAPIEGLGVLQSVRSLFGSILEMDMMEIQPESKLDELGIDSLLVTEVLNEIATQLHVDLSQKQFATCDDVGSVSRLIAAAGNGNSAVPSSVEPVQNSTSKEGITKVESVQVSGPSDDRQVEETSPIDLAVIARNQFAIAKATYDKHAQDTAFTGFCTKVLPLQSSLVVQYVVSAFSQLGCDLSNLRPGERVPEIQFIPKHTKLIPQLHTILEDARLVERETDGSFRRSAVTVPTTPAPALHDEMLKSFPCHASETRLLHKTGPKLSQCLSGTADPLGLLFGDPATRNLLADVYTNAPMFKTGTLVLAQYLSSLLSTVAGQRELRILELGAGTGGTSQHIIETLAALGPNHPFTYTFTDLSPSLVASARRKFSKWPMVRYEVLNIEEEPAMESMGTYDIILSTNCIHATADLVHSTANIKKMLRPDGLLCLVELTRNLYWFDLVFGLLEGWWLFKDDRNHALADEQRWKRDLETVGFGWVEWSDTSSAESDILRVIAASPSQSVRGSIPAMVEEPIEEWMLLKETVKFKETDGLKLEADIYYPDKPVPPGVKLPVALMIHGGGHIMLSRDDIRPQQTDMLLKAGFLPISVDYRLCPETTLLSGPMDDVSDALLWARTILPTLRLSRRDINVADKVVAIGWSTGGQLAMSLAWTSKAKNIRPPEAAFALYSPTDYEDPFWLSQNIPEGSRSKRALGGWMAPSDARSRIALYMNWHGRTLDVLLNGLDKNNRQRELAAPKPGDIEAISPLAQVRKGTYMMPTFLIHPRLDDLIPWRQAECMWQAMRNAGLDAKLEILEDVPHLFDILPGHRNNEAGASAIREGYRFLCEHAGLSL</sequence>
<dbReference type="Pfam" id="PF14765">
    <property type="entry name" value="PS-DH"/>
    <property type="match status" value="1"/>
</dbReference>
<evidence type="ECO:0000313" key="12">
    <source>
        <dbReference type="EMBL" id="KEY64589.1"/>
    </source>
</evidence>
<dbReference type="Gene3D" id="3.10.129.110">
    <property type="entry name" value="Polyketide synthase dehydratase"/>
    <property type="match status" value="1"/>
</dbReference>
<dbReference type="InterPro" id="IPR013217">
    <property type="entry name" value="Methyltransf_12"/>
</dbReference>
<evidence type="ECO:0000256" key="3">
    <source>
        <dbReference type="ARBA" id="ARBA00022553"/>
    </source>
</evidence>
<keyword evidence="5" id="KW-0808">Transferase</keyword>
<dbReference type="PROSITE" id="PS52004">
    <property type="entry name" value="KS3_2"/>
    <property type="match status" value="1"/>
</dbReference>
<feature type="domain" description="Carrier" evidence="9">
    <location>
        <begin position="1643"/>
        <end position="1720"/>
    </location>
</feature>
<dbReference type="SUPFAM" id="SSF55048">
    <property type="entry name" value="Probable ACP-binding domain of malonyl-CoA ACP transacylase"/>
    <property type="match status" value="1"/>
</dbReference>
<dbReference type="InterPro" id="IPR016036">
    <property type="entry name" value="Malonyl_transacylase_ACP-bd"/>
</dbReference>
<dbReference type="GO" id="GO:0008168">
    <property type="term" value="F:methyltransferase activity"/>
    <property type="evidence" value="ECO:0007669"/>
    <property type="project" value="UniProtKB-KW"/>
</dbReference>
<dbReference type="Pfam" id="PF18558">
    <property type="entry name" value="HTH_51"/>
    <property type="match status" value="1"/>
</dbReference>
<dbReference type="InterPro" id="IPR018201">
    <property type="entry name" value="Ketoacyl_synth_AS"/>
</dbReference>
<evidence type="ECO:0000256" key="2">
    <source>
        <dbReference type="ARBA" id="ARBA00022450"/>
    </source>
</evidence>
<dbReference type="InterPro" id="IPR050091">
    <property type="entry name" value="PKS_NRPS_Biosynth_Enz"/>
</dbReference>
<dbReference type="SMART" id="SM00826">
    <property type="entry name" value="PKS_DH"/>
    <property type="match status" value="1"/>
</dbReference>
<dbReference type="Gene3D" id="3.40.366.10">
    <property type="entry name" value="Malonyl-Coenzyme A Acyl Carrier Protein, domain 2"/>
    <property type="match status" value="2"/>
</dbReference>
<dbReference type="PANTHER" id="PTHR43775:SF21">
    <property type="entry name" value="NON-REDUCING POLYKETIDE SYNTHASE AUSA-RELATED"/>
    <property type="match status" value="1"/>
</dbReference>
<keyword evidence="4" id="KW-0489">Methyltransferase</keyword>